<keyword evidence="2" id="KW-1133">Transmembrane helix</keyword>
<feature type="region of interest" description="Disordered" evidence="1">
    <location>
        <begin position="31"/>
        <end position="52"/>
    </location>
</feature>
<feature type="compositionally biased region" description="Low complexity" evidence="1">
    <location>
        <begin position="39"/>
        <end position="48"/>
    </location>
</feature>
<accession>K1RN24</accession>
<protein>
    <submittedName>
        <fullName evidence="3">Uncharacterized protein</fullName>
    </submittedName>
</protein>
<dbReference type="AlphaFoldDB" id="K1RN24"/>
<reference evidence="3" key="1">
    <citation type="journal article" date="2012" name="Nature">
        <title>The oyster genome reveals stress adaptation and complexity of shell formation.</title>
        <authorList>
            <person name="Zhang G."/>
            <person name="Fang X."/>
            <person name="Guo X."/>
            <person name="Li L."/>
            <person name="Luo R."/>
            <person name="Xu F."/>
            <person name="Yang P."/>
            <person name="Zhang L."/>
            <person name="Wang X."/>
            <person name="Qi H."/>
            <person name="Xiong Z."/>
            <person name="Que H."/>
            <person name="Xie Y."/>
            <person name="Holland P.W."/>
            <person name="Paps J."/>
            <person name="Zhu Y."/>
            <person name="Wu F."/>
            <person name="Chen Y."/>
            <person name="Wang J."/>
            <person name="Peng C."/>
            <person name="Meng J."/>
            <person name="Yang L."/>
            <person name="Liu J."/>
            <person name="Wen B."/>
            <person name="Zhang N."/>
            <person name="Huang Z."/>
            <person name="Zhu Q."/>
            <person name="Feng Y."/>
            <person name="Mount A."/>
            <person name="Hedgecock D."/>
            <person name="Xu Z."/>
            <person name="Liu Y."/>
            <person name="Domazet-Loso T."/>
            <person name="Du Y."/>
            <person name="Sun X."/>
            <person name="Zhang S."/>
            <person name="Liu B."/>
            <person name="Cheng P."/>
            <person name="Jiang X."/>
            <person name="Li J."/>
            <person name="Fan D."/>
            <person name="Wang W."/>
            <person name="Fu W."/>
            <person name="Wang T."/>
            <person name="Wang B."/>
            <person name="Zhang J."/>
            <person name="Peng Z."/>
            <person name="Li Y."/>
            <person name="Li N."/>
            <person name="Wang J."/>
            <person name="Chen M."/>
            <person name="He Y."/>
            <person name="Tan F."/>
            <person name="Song X."/>
            <person name="Zheng Q."/>
            <person name="Huang R."/>
            <person name="Yang H."/>
            <person name="Du X."/>
            <person name="Chen L."/>
            <person name="Yang M."/>
            <person name="Gaffney P.M."/>
            <person name="Wang S."/>
            <person name="Luo L."/>
            <person name="She Z."/>
            <person name="Ming Y."/>
            <person name="Huang W."/>
            <person name="Zhang S."/>
            <person name="Huang B."/>
            <person name="Zhang Y."/>
            <person name="Qu T."/>
            <person name="Ni P."/>
            <person name="Miao G."/>
            <person name="Wang J."/>
            <person name="Wang Q."/>
            <person name="Steinberg C.E."/>
            <person name="Wang H."/>
            <person name="Li N."/>
            <person name="Qian L."/>
            <person name="Zhang G."/>
            <person name="Li Y."/>
            <person name="Yang H."/>
            <person name="Liu X."/>
            <person name="Wang J."/>
            <person name="Yin Y."/>
            <person name="Wang J."/>
        </authorList>
    </citation>
    <scope>NUCLEOTIDE SEQUENCE [LARGE SCALE GENOMIC DNA]</scope>
    <source>
        <strain evidence="3">05x7-T-G4-1.051#20</strain>
    </source>
</reference>
<proteinExistence type="predicted"/>
<feature type="region of interest" description="Disordered" evidence="1">
    <location>
        <begin position="94"/>
        <end position="121"/>
    </location>
</feature>
<keyword evidence="2" id="KW-0812">Transmembrane</keyword>
<dbReference type="InParanoid" id="K1RN24"/>
<gene>
    <name evidence="3" type="ORF">CGI_10023588</name>
</gene>
<dbReference type="HOGENOM" id="CLU_2040308_0_0_1"/>
<sequence>MFQKRNGRSSYHGNDCYDMVKLQKKGSCSTEPQEFSKAMNNSNNTNERMNSDCNESSGCRCDFKVYVILKIVAGVEFVIIIFMIIRSIQRALKQRPKQNQDEIMENDDDSTLKLSVAENSP</sequence>
<organism evidence="3">
    <name type="scientific">Magallana gigas</name>
    <name type="common">Pacific oyster</name>
    <name type="synonym">Crassostrea gigas</name>
    <dbReference type="NCBI Taxonomy" id="29159"/>
    <lineage>
        <taxon>Eukaryota</taxon>
        <taxon>Metazoa</taxon>
        <taxon>Spiralia</taxon>
        <taxon>Lophotrochozoa</taxon>
        <taxon>Mollusca</taxon>
        <taxon>Bivalvia</taxon>
        <taxon>Autobranchia</taxon>
        <taxon>Pteriomorphia</taxon>
        <taxon>Ostreida</taxon>
        <taxon>Ostreoidea</taxon>
        <taxon>Ostreidae</taxon>
        <taxon>Magallana</taxon>
    </lineage>
</organism>
<keyword evidence="2" id="KW-0472">Membrane</keyword>
<name>K1RN24_MAGGI</name>
<feature type="transmembrane region" description="Helical" evidence="2">
    <location>
        <begin position="65"/>
        <end position="85"/>
    </location>
</feature>
<dbReference type="EMBL" id="JH815876">
    <property type="protein sequence ID" value="EKC42985.1"/>
    <property type="molecule type" value="Genomic_DNA"/>
</dbReference>
<evidence type="ECO:0000256" key="2">
    <source>
        <dbReference type="SAM" id="Phobius"/>
    </source>
</evidence>
<evidence type="ECO:0000313" key="3">
    <source>
        <dbReference type="EMBL" id="EKC42985.1"/>
    </source>
</evidence>
<evidence type="ECO:0000256" key="1">
    <source>
        <dbReference type="SAM" id="MobiDB-lite"/>
    </source>
</evidence>